<dbReference type="EMBL" id="CP009574">
    <property type="protein sequence ID" value="AIT10115.1"/>
    <property type="molecule type" value="Genomic_DNA"/>
</dbReference>
<keyword evidence="6" id="KW-0560">Oxidoreductase</keyword>
<dbReference type="SUPFAM" id="SSF56176">
    <property type="entry name" value="FAD-binding/transporter-associated domain-like"/>
    <property type="match status" value="1"/>
</dbReference>
<dbReference type="eggNOG" id="COG0247">
    <property type="taxonomic scope" value="Bacteria"/>
</dbReference>
<comment type="catalytic activity">
    <reaction evidence="10">
        <text>(R)-2-hydroxyglutarate + A = 2-oxoglutarate + AH2</text>
        <dbReference type="Rhea" id="RHEA:38295"/>
        <dbReference type="ChEBI" id="CHEBI:13193"/>
        <dbReference type="ChEBI" id="CHEBI:15801"/>
        <dbReference type="ChEBI" id="CHEBI:16810"/>
        <dbReference type="ChEBI" id="CHEBI:17499"/>
        <dbReference type="EC" id="1.1.99.39"/>
    </reaction>
    <physiologicalReaction direction="left-to-right" evidence="10">
        <dbReference type="Rhea" id="RHEA:38296"/>
    </physiologicalReaction>
</comment>
<evidence type="ECO:0000259" key="13">
    <source>
        <dbReference type="PROSITE" id="PS51379"/>
    </source>
</evidence>
<dbReference type="RefSeq" id="WP_040010489.1">
    <property type="nucleotide sequence ID" value="NZ_CP009574.1"/>
</dbReference>
<dbReference type="GO" id="GO:0004458">
    <property type="term" value="F:D-lactate dehydrogenase (cytochrome) activity"/>
    <property type="evidence" value="ECO:0007669"/>
    <property type="project" value="TreeGrafter"/>
</dbReference>
<dbReference type="GO" id="GO:0051539">
    <property type="term" value="F:4 iron, 4 sulfur cluster binding"/>
    <property type="evidence" value="ECO:0007669"/>
    <property type="project" value="UniProtKB-KW"/>
</dbReference>
<dbReference type="PROSITE" id="PS00198">
    <property type="entry name" value="4FE4S_FER_1"/>
    <property type="match status" value="1"/>
</dbReference>
<dbReference type="FunFam" id="3.30.70.2740:FF:000003">
    <property type="entry name" value="Oxidoreductase, FAD-binding, putative"/>
    <property type="match status" value="1"/>
</dbReference>
<evidence type="ECO:0000256" key="12">
    <source>
        <dbReference type="ARBA" id="ARBA00067680"/>
    </source>
</evidence>
<proteinExistence type="inferred from homology"/>
<dbReference type="InterPro" id="IPR016166">
    <property type="entry name" value="FAD-bd_PCMH"/>
</dbReference>
<dbReference type="Proteomes" id="UP000029672">
    <property type="component" value="Chromosome"/>
</dbReference>
<dbReference type="OrthoDB" id="9811557at2"/>
<evidence type="ECO:0000256" key="6">
    <source>
        <dbReference type="ARBA" id="ARBA00023002"/>
    </source>
</evidence>
<evidence type="ECO:0000256" key="11">
    <source>
        <dbReference type="ARBA" id="ARBA00060924"/>
    </source>
</evidence>
<keyword evidence="8" id="KW-0411">Iron-sulfur</keyword>
<keyword evidence="16" id="KW-1185">Reference proteome</keyword>
<evidence type="ECO:0000259" key="14">
    <source>
        <dbReference type="PROSITE" id="PS51387"/>
    </source>
</evidence>
<dbReference type="InterPro" id="IPR004113">
    <property type="entry name" value="FAD-bd_oxidored_4_C"/>
</dbReference>
<dbReference type="InterPro" id="IPR016169">
    <property type="entry name" value="FAD-bd_PCMH_sub2"/>
</dbReference>
<dbReference type="EC" id="1.1.99.39" evidence="9"/>
<dbReference type="Gene3D" id="1.10.45.10">
    <property type="entry name" value="Vanillyl-alcohol Oxidase, Chain A, domain 4"/>
    <property type="match status" value="1"/>
</dbReference>
<accession>A0A097ERB5</accession>
<name>A0A097ERB5_9GAMM</name>
<dbReference type="InterPro" id="IPR006094">
    <property type="entry name" value="Oxid_FAD_bind_N"/>
</dbReference>
<keyword evidence="4" id="KW-0479">Metal-binding</keyword>
<feature type="domain" description="4Fe-4S ferredoxin-type" evidence="13">
    <location>
        <begin position="644"/>
        <end position="676"/>
    </location>
</feature>
<evidence type="ECO:0000313" key="15">
    <source>
        <dbReference type="EMBL" id="AIT10115.1"/>
    </source>
</evidence>
<dbReference type="InterPro" id="IPR016164">
    <property type="entry name" value="FAD-linked_Oxase-like_C"/>
</dbReference>
<organism evidence="15 16">
    <name type="scientific">Candidatus Francisella endociliophora</name>
    <dbReference type="NCBI Taxonomy" id="653937"/>
    <lineage>
        <taxon>Bacteria</taxon>
        <taxon>Pseudomonadati</taxon>
        <taxon>Pseudomonadota</taxon>
        <taxon>Gammaproteobacteria</taxon>
        <taxon>Thiotrichales</taxon>
        <taxon>Francisellaceae</taxon>
        <taxon>Francisella</taxon>
    </lineage>
</organism>
<dbReference type="HOGENOM" id="CLU_010756_1_0_6"/>
<evidence type="ECO:0000256" key="9">
    <source>
        <dbReference type="ARBA" id="ARBA00039003"/>
    </source>
</evidence>
<protein>
    <recommendedName>
        <fullName evidence="12">D-2-hydroxyglutarate dehydrogenase</fullName>
        <ecNumber evidence="9">1.1.99.39</ecNumber>
    </recommendedName>
</protein>
<keyword evidence="7" id="KW-0408">Iron</keyword>
<reference evidence="15 16" key="1">
    <citation type="submission" date="2014-10" db="EMBL/GenBank/DDBJ databases">
        <title>Whole genome sequence of Francisella endociliophora strain FSC1006, isolated from a laboratory culture of the marine ciliate Euplotes raikovi.</title>
        <authorList>
            <person name="Granberg M."/>
            <person name="Backman S."/>
            <person name="Lundmark E."/>
            <person name="Nilsson E."/>
            <person name="Karlsson E."/>
            <person name="Thelaus J."/>
            <person name="Ohrman C."/>
            <person name="Larkeryd A."/>
            <person name="Stenberg P."/>
        </authorList>
    </citation>
    <scope>NUCLEOTIDE SEQUENCE [LARGE SCALE GENOMIC DNA]</scope>
    <source>
        <strain evidence="15 16">FSC1006</strain>
    </source>
</reference>
<evidence type="ECO:0000313" key="16">
    <source>
        <dbReference type="Proteomes" id="UP000029672"/>
    </source>
</evidence>
<keyword evidence="2" id="KW-0004">4Fe-4S</keyword>
<evidence type="ECO:0000256" key="1">
    <source>
        <dbReference type="ARBA" id="ARBA00001974"/>
    </source>
</evidence>
<dbReference type="Pfam" id="PF02913">
    <property type="entry name" value="FAD-oxidase_C"/>
    <property type="match status" value="1"/>
</dbReference>
<evidence type="ECO:0000256" key="5">
    <source>
        <dbReference type="ARBA" id="ARBA00022827"/>
    </source>
</evidence>
<dbReference type="Gene3D" id="3.30.465.10">
    <property type="match status" value="1"/>
</dbReference>
<dbReference type="PANTHER" id="PTHR11748">
    <property type="entry name" value="D-LACTATE DEHYDROGENASE"/>
    <property type="match status" value="1"/>
</dbReference>
<gene>
    <name evidence="15" type="ORF">LO80_09115</name>
</gene>
<dbReference type="InterPro" id="IPR017896">
    <property type="entry name" value="4Fe4S_Fe-S-bd"/>
</dbReference>
<feature type="domain" description="FAD-binding PCMH-type" evidence="14">
    <location>
        <begin position="52"/>
        <end position="284"/>
    </location>
</feature>
<evidence type="ECO:0000256" key="2">
    <source>
        <dbReference type="ARBA" id="ARBA00022485"/>
    </source>
</evidence>
<dbReference type="Pfam" id="PF01565">
    <property type="entry name" value="FAD_binding_4"/>
    <property type="match status" value="1"/>
</dbReference>
<dbReference type="PROSITE" id="PS51387">
    <property type="entry name" value="FAD_PCMH"/>
    <property type="match status" value="1"/>
</dbReference>
<dbReference type="PANTHER" id="PTHR11748:SF119">
    <property type="entry name" value="D-2-HYDROXYGLUTARATE DEHYDROGENASE"/>
    <property type="match status" value="1"/>
</dbReference>
<evidence type="ECO:0000256" key="3">
    <source>
        <dbReference type="ARBA" id="ARBA00022630"/>
    </source>
</evidence>
<dbReference type="GO" id="GO:0046872">
    <property type="term" value="F:metal ion binding"/>
    <property type="evidence" value="ECO:0007669"/>
    <property type="project" value="UniProtKB-KW"/>
</dbReference>
<dbReference type="eggNOG" id="COG0277">
    <property type="taxonomic scope" value="Bacteria"/>
</dbReference>
<dbReference type="STRING" id="1547445.LO80_09115"/>
<comment type="cofactor">
    <cofactor evidence="1">
        <name>FAD</name>
        <dbReference type="ChEBI" id="CHEBI:57692"/>
    </cofactor>
</comment>
<dbReference type="GO" id="GO:1903457">
    <property type="term" value="P:lactate catabolic process"/>
    <property type="evidence" value="ECO:0007669"/>
    <property type="project" value="TreeGrafter"/>
</dbReference>
<evidence type="ECO:0000256" key="8">
    <source>
        <dbReference type="ARBA" id="ARBA00023014"/>
    </source>
</evidence>
<sequence length="1010" mass="114377">MKKNRLPVLNETNTLNILINTFAEELEQKGFEGDIHSDYASRVSSSMDNSVYYVLPELVVFPKNKDDVNRIFALASKKEYQEVKFSPRGGGTGTAGHSLCAGVIVDTSRYMNNILEIDLDNEFVRVEPGVVLDQLNDSLTETDYFFAPNLSPSNRATLGGMANTDACGKGSRIYGRTSAHILELECALVNGQKLTTKKINLNNLREDELSDIEKEIYSTVVEYIVEKYALIEQNLPKLSRFLTGYNLSHTYDKKNNAVNLSYLISGSEGTLAFVTELKLKLTKKPKYKALFAISYDSFDGALKAARDLLAFNPSAIETVDNNIVEIAKNDEVYHKIKHMLEKKESINLAAVNFVEFIANSRNELDTKTIDLERQLLGNQQSFHLTESDNEMNSLWELRKKGVGLLGAMKGSRKPIPFIEDTAVAPEKLADYIKELTALLDSYGIKYGMFGHVDVGCLHVRPALDMSTLEDSQKLRQITKQVSQLVSKYGGILCAEHGHGYRSEYLKDYFGEELYESLGHIKKVFDPHNQLNPGKITVPNGSGDVLVKVDGPYRGYLDSQVPQKVREQFSGAFNCNGNSQCLNYNLDTVICPSAKASRNWLYSPKGRSAILREWLGRLSAQGYSTARRAKQIGLDTHEDYPEDFSHQVYDSLDKCLGCKACVSGCPIKVDIPTMKSQFLHHYHSKYKRPGLDYFVKYSEALLNLNLHMPKIFNDIFNTQFVRSGLTNIVGFADAPLISSLNLKSELKQRNAPEFNLDQMKKLTIEQKKKTVCIVQDLFTSLYDTHVVVALYDFLTALGFRVYVAPFRINGKPAHVKGFLKYFRKKAVKATEFYNRIAETKVEMIGIDPAMTLVYRDEYPKICRDKVRFKIKMVQEWLVTKLDTFPKMQTMINKEFDLFNHCTEKSLSTVSVINWQKIFKHFGIRLKIANVGCCGMSGSFGHEVKHINTSKKIYNMSWKEKINECGVRGVVATGFSCRCQVKRMEGHTIKHPIEILELNRKKQQKVLTQKLV</sequence>
<dbReference type="Gene3D" id="3.30.70.2740">
    <property type="match status" value="1"/>
</dbReference>
<evidence type="ECO:0000256" key="7">
    <source>
        <dbReference type="ARBA" id="ARBA00023004"/>
    </source>
</evidence>
<dbReference type="InterPro" id="IPR036318">
    <property type="entry name" value="FAD-bd_PCMH-like_sf"/>
</dbReference>
<dbReference type="InterPro" id="IPR017900">
    <property type="entry name" value="4Fe4S_Fe_S_CS"/>
</dbReference>
<comment type="similarity">
    <text evidence="11">In the N-terminal section; belongs to the FAD-binding oxidoreductase/transferase type 4 family.</text>
</comment>
<evidence type="ECO:0000256" key="10">
    <source>
        <dbReference type="ARBA" id="ARBA00051291"/>
    </source>
</evidence>
<keyword evidence="3" id="KW-0285">Flavoprotein</keyword>
<dbReference type="GO" id="GO:0008720">
    <property type="term" value="F:D-lactate dehydrogenase (NAD+) activity"/>
    <property type="evidence" value="ECO:0007669"/>
    <property type="project" value="TreeGrafter"/>
</dbReference>
<dbReference type="SUPFAM" id="SSF46548">
    <property type="entry name" value="alpha-helical ferredoxin"/>
    <property type="match status" value="1"/>
</dbReference>
<dbReference type="GO" id="GO:0051990">
    <property type="term" value="F:(R)-2-hydroxyglutarate dehydrogenase activity"/>
    <property type="evidence" value="ECO:0007669"/>
    <property type="project" value="UniProtKB-EC"/>
</dbReference>
<dbReference type="KEGG" id="frf:LO80_09115"/>
<dbReference type="PROSITE" id="PS51379">
    <property type="entry name" value="4FE4S_FER_2"/>
    <property type="match status" value="1"/>
</dbReference>
<dbReference type="AlphaFoldDB" id="A0A097ERB5"/>
<keyword evidence="5" id="KW-0274">FAD</keyword>
<dbReference type="SUPFAM" id="SSF55103">
    <property type="entry name" value="FAD-linked oxidases, C-terminal domain"/>
    <property type="match status" value="1"/>
</dbReference>
<dbReference type="GO" id="GO:0071949">
    <property type="term" value="F:FAD binding"/>
    <property type="evidence" value="ECO:0007669"/>
    <property type="project" value="InterPro"/>
</dbReference>
<evidence type="ECO:0000256" key="4">
    <source>
        <dbReference type="ARBA" id="ARBA00022723"/>
    </source>
</evidence>
<dbReference type="InterPro" id="IPR016171">
    <property type="entry name" value="Vanillyl_alc_oxidase_C-sub2"/>
</dbReference>